<keyword evidence="1" id="KW-0812">Transmembrane</keyword>
<sequence>MGVCGVDKPSPTPSRRRGLSPHVRKALWRTGLVVLVMVVSSYILSNNLLGPFGAFIKGPQGASLDRLTRVVHRWGSPVPIRDFPLVVLVELEQQSIGQLSPDSYVFNRGQLARLTQKILTYTPKGIFLDFDLRHPSNEGGVLSAGDRELLALLKQIQTPLLLPDTEVLGQPLGRLNPNLHAVQAQVFYDSDGQTRKIPRPQSGQPVAASLGLYCLGLGIDLQDGKRCQQAVASGSPKADGKRIIYREIRRFRAHTQGRQLWPNLVVIEGLDFLNDGLVQSEETQGALFLVGRTYPKADDVHFSAIGPVQGIDIHVNALLTLATYRSFSETLGWGPVLLLVPLVVFLALWLTYSITDGWLKSSRFQGFVQALIETAIAAWFLFLAGVLILQYTGHFLDYLYPIVAFQMGALLLKLFAGGKKDESKTSDKGQEVADKLKEIVEGTGDG</sequence>
<dbReference type="EMBL" id="QWKY01000025">
    <property type="protein sequence ID" value="RIH78233.1"/>
    <property type="molecule type" value="Genomic_DNA"/>
</dbReference>
<reference evidence="3 4" key="1">
    <citation type="submission" date="2018-08" db="EMBL/GenBank/DDBJ databases">
        <title>Meiothermus hypogaeus DSM 23238 genome sequencing project.</title>
        <authorList>
            <person name="Da Costa M.S."/>
            <person name="Albuquerque L."/>
            <person name="Raposo P."/>
            <person name="Froufe H.J.C."/>
            <person name="Barroso C.S."/>
            <person name="Egas C."/>
        </authorList>
    </citation>
    <scope>NUCLEOTIDE SEQUENCE [LARGE SCALE GENOMIC DNA]</scope>
    <source>
        <strain evidence="3 4">DSM 23238</strain>
    </source>
</reference>
<evidence type="ECO:0000259" key="2">
    <source>
        <dbReference type="SMART" id="SM01080"/>
    </source>
</evidence>
<proteinExistence type="predicted"/>
<feature type="transmembrane region" description="Helical" evidence="1">
    <location>
        <begin position="367"/>
        <end position="392"/>
    </location>
</feature>
<feature type="transmembrane region" description="Helical" evidence="1">
    <location>
        <begin position="333"/>
        <end position="355"/>
    </location>
</feature>
<comment type="caution">
    <text evidence="3">The sequence shown here is derived from an EMBL/GenBank/DDBJ whole genome shotgun (WGS) entry which is preliminary data.</text>
</comment>
<dbReference type="Proteomes" id="UP000265443">
    <property type="component" value="Unassembled WGS sequence"/>
</dbReference>
<dbReference type="SMART" id="SM01080">
    <property type="entry name" value="CHASE2"/>
    <property type="match status" value="1"/>
</dbReference>
<evidence type="ECO:0000313" key="3">
    <source>
        <dbReference type="EMBL" id="RIH78233.1"/>
    </source>
</evidence>
<evidence type="ECO:0000256" key="1">
    <source>
        <dbReference type="SAM" id="Phobius"/>
    </source>
</evidence>
<feature type="transmembrane region" description="Helical" evidence="1">
    <location>
        <begin position="398"/>
        <end position="416"/>
    </location>
</feature>
<organism evidence="3 4">
    <name type="scientific">Meiothermus hypogaeus</name>
    <dbReference type="NCBI Taxonomy" id="884155"/>
    <lineage>
        <taxon>Bacteria</taxon>
        <taxon>Thermotogati</taxon>
        <taxon>Deinococcota</taxon>
        <taxon>Deinococci</taxon>
        <taxon>Thermales</taxon>
        <taxon>Thermaceae</taxon>
        <taxon>Meiothermus</taxon>
    </lineage>
</organism>
<keyword evidence="1" id="KW-0472">Membrane</keyword>
<feature type="domain" description="CHASE2" evidence="2">
    <location>
        <begin position="56"/>
        <end position="351"/>
    </location>
</feature>
<dbReference type="InterPro" id="IPR007890">
    <property type="entry name" value="CHASE2"/>
</dbReference>
<gene>
    <name evidence="3" type="ORF">Mhypo_01627</name>
</gene>
<feature type="transmembrane region" description="Helical" evidence="1">
    <location>
        <begin position="26"/>
        <end position="44"/>
    </location>
</feature>
<accession>A0ABX9MM17</accession>
<keyword evidence="1" id="KW-1133">Transmembrane helix</keyword>
<evidence type="ECO:0000313" key="4">
    <source>
        <dbReference type="Proteomes" id="UP000265443"/>
    </source>
</evidence>
<keyword evidence="4" id="KW-1185">Reference proteome</keyword>
<dbReference type="Pfam" id="PF05226">
    <property type="entry name" value="CHASE2"/>
    <property type="match status" value="1"/>
</dbReference>
<protein>
    <submittedName>
        <fullName evidence="3">CHASE2 domain protein</fullName>
    </submittedName>
</protein>
<name>A0ABX9MM17_9DEIN</name>